<dbReference type="InterPro" id="IPR036388">
    <property type="entry name" value="WH-like_DNA-bd_sf"/>
</dbReference>
<keyword evidence="3" id="KW-0804">Transcription</keyword>
<dbReference type="InterPro" id="IPR011711">
    <property type="entry name" value="GntR_C"/>
</dbReference>
<feature type="region of interest" description="Disordered" evidence="4">
    <location>
        <begin position="1"/>
        <end position="32"/>
    </location>
</feature>
<evidence type="ECO:0000256" key="1">
    <source>
        <dbReference type="ARBA" id="ARBA00023015"/>
    </source>
</evidence>
<feature type="domain" description="HTH gntR-type" evidence="5">
    <location>
        <begin position="37"/>
        <end position="104"/>
    </location>
</feature>
<dbReference type="PANTHER" id="PTHR43537">
    <property type="entry name" value="TRANSCRIPTIONAL REGULATOR, GNTR FAMILY"/>
    <property type="match status" value="1"/>
</dbReference>
<dbReference type="SUPFAM" id="SSF48008">
    <property type="entry name" value="GntR ligand-binding domain-like"/>
    <property type="match status" value="1"/>
</dbReference>
<evidence type="ECO:0000256" key="2">
    <source>
        <dbReference type="ARBA" id="ARBA00023125"/>
    </source>
</evidence>
<dbReference type="SUPFAM" id="SSF46785">
    <property type="entry name" value="Winged helix' DNA-binding domain"/>
    <property type="match status" value="1"/>
</dbReference>
<evidence type="ECO:0000313" key="7">
    <source>
        <dbReference type="Proteomes" id="UP000544134"/>
    </source>
</evidence>
<dbReference type="Gene3D" id="1.20.120.530">
    <property type="entry name" value="GntR ligand-binding domain-like"/>
    <property type="match status" value="1"/>
</dbReference>
<dbReference type="CDD" id="cd07377">
    <property type="entry name" value="WHTH_GntR"/>
    <property type="match status" value="1"/>
</dbReference>
<dbReference type="Pfam" id="PF07729">
    <property type="entry name" value="FCD"/>
    <property type="match status" value="1"/>
</dbReference>
<dbReference type="InterPro" id="IPR036390">
    <property type="entry name" value="WH_DNA-bd_sf"/>
</dbReference>
<dbReference type="Pfam" id="PF00392">
    <property type="entry name" value="GntR"/>
    <property type="match status" value="1"/>
</dbReference>
<protein>
    <submittedName>
        <fullName evidence="6">GntR family transcriptional regulator</fullName>
    </submittedName>
</protein>
<comment type="caution">
    <text evidence="6">The sequence shown here is derived from an EMBL/GenBank/DDBJ whole genome shotgun (WGS) entry which is preliminary data.</text>
</comment>
<reference evidence="6 7" key="1">
    <citation type="submission" date="2020-04" db="EMBL/GenBank/DDBJ databases">
        <title>Paraburkholderia sp. RP-4-7 isolated from soil.</title>
        <authorList>
            <person name="Dahal R.H."/>
        </authorList>
    </citation>
    <scope>NUCLEOTIDE SEQUENCE [LARGE SCALE GENOMIC DNA]</scope>
    <source>
        <strain evidence="6 7">RP-4-7</strain>
    </source>
</reference>
<keyword evidence="2" id="KW-0238">DNA-binding</keyword>
<dbReference type="Gene3D" id="1.10.10.10">
    <property type="entry name" value="Winged helix-like DNA-binding domain superfamily/Winged helix DNA-binding domain"/>
    <property type="match status" value="1"/>
</dbReference>
<feature type="compositionally biased region" description="Low complexity" evidence="4">
    <location>
        <begin position="12"/>
        <end position="21"/>
    </location>
</feature>
<evidence type="ECO:0000256" key="4">
    <source>
        <dbReference type="SAM" id="MobiDB-lite"/>
    </source>
</evidence>
<keyword evidence="1" id="KW-0805">Transcription regulation</keyword>
<evidence type="ECO:0000256" key="3">
    <source>
        <dbReference type="ARBA" id="ARBA00023163"/>
    </source>
</evidence>
<evidence type="ECO:0000259" key="5">
    <source>
        <dbReference type="PROSITE" id="PS50949"/>
    </source>
</evidence>
<dbReference type="EMBL" id="JABBGJ010000023">
    <property type="protein sequence ID" value="NMM00509.1"/>
    <property type="molecule type" value="Genomic_DNA"/>
</dbReference>
<dbReference type="InterPro" id="IPR008920">
    <property type="entry name" value="TF_FadR/GntR_C"/>
</dbReference>
<dbReference type="SMART" id="SM00895">
    <property type="entry name" value="FCD"/>
    <property type="match status" value="1"/>
</dbReference>
<keyword evidence="7" id="KW-1185">Reference proteome</keyword>
<organism evidence="6 7">
    <name type="scientific">Paraburkholderia polaris</name>
    <dbReference type="NCBI Taxonomy" id="2728848"/>
    <lineage>
        <taxon>Bacteria</taxon>
        <taxon>Pseudomonadati</taxon>
        <taxon>Pseudomonadota</taxon>
        <taxon>Betaproteobacteria</taxon>
        <taxon>Burkholderiales</taxon>
        <taxon>Burkholderiaceae</taxon>
        <taxon>Paraburkholderia</taxon>
    </lineage>
</organism>
<name>A0A848IJY3_9BURK</name>
<dbReference type="GO" id="GO:0003677">
    <property type="term" value="F:DNA binding"/>
    <property type="evidence" value="ECO:0007669"/>
    <property type="project" value="UniProtKB-KW"/>
</dbReference>
<evidence type="ECO:0000313" key="6">
    <source>
        <dbReference type="EMBL" id="NMM00509.1"/>
    </source>
</evidence>
<accession>A0A848IJY3</accession>
<dbReference type="RefSeq" id="WP_169487430.1">
    <property type="nucleotide sequence ID" value="NZ_JABBGJ010000023.1"/>
</dbReference>
<dbReference type="PANTHER" id="PTHR43537:SF45">
    <property type="entry name" value="GNTR FAMILY REGULATORY PROTEIN"/>
    <property type="match status" value="1"/>
</dbReference>
<sequence>MNDDPTNLLDTPAEAGAPGAPGSTGMQGMPGVPAAANPLAEQVYQQLKNDIFSFRLFPGDRFSENGIAQHYGVSRTPMRDGLFRLQREGYLEVGFRRGWKVAPINFDQLDQLYDLRIVLEVAAVERVGAGGDAAHAAVEALKAVWCVEPELRESDPVKMFGMDENFHRQLVAATGNAEMLRVHNEVTERIRIVRRLDFLKPHRTSATYDEHSTMLNLIERNRVTEAIILLRAHITQSKLEVRKITLSMLAAARDSKLPFVS</sequence>
<dbReference type="GO" id="GO:0003700">
    <property type="term" value="F:DNA-binding transcription factor activity"/>
    <property type="evidence" value="ECO:0007669"/>
    <property type="project" value="InterPro"/>
</dbReference>
<gene>
    <name evidence="6" type="ORF">HHL24_21545</name>
</gene>
<dbReference type="SMART" id="SM00345">
    <property type="entry name" value="HTH_GNTR"/>
    <property type="match status" value="1"/>
</dbReference>
<proteinExistence type="predicted"/>
<dbReference type="InterPro" id="IPR000524">
    <property type="entry name" value="Tscrpt_reg_HTH_GntR"/>
</dbReference>
<dbReference type="PROSITE" id="PS50949">
    <property type="entry name" value="HTH_GNTR"/>
    <property type="match status" value="1"/>
</dbReference>
<dbReference type="AlphaFoldDB" id="A0A848IJY3"/>
<dbReference type="Proteomes" id="UP000544134">
    <property type="component" value="Unassembled WGS sequence"/>
</dbReference>